<reference evidence="2" key="1">
    <citation type="submission" date="2016-06" db="EMBL/GenBank/DDBJ databases">
        <title>De novo assembly and RNA-Seq shows season-dependent expression and editing in black bear kidneys.</title>
        <authorList>
            <person name="Korstanje R."/>
            <person name="Srivastava A."/>
            <person name="Sarsani V.K."/>
            <person name="Sheehan S.M."/>
            <person name="Seger R.L."/>
            <person name="Barter M.E."/>
            <person name="Lindqvist C."/>
            <person name="Brody L.C."/>
            <person name="Mullikin J.C."/>
        </authorList>
    </citation>
    <scope>NUCLEOTIDE SEQUENCE [LARGE SCALE GENOMIC DNA]</scope>
</reference>
<dbReference type="Ensembl" id="ENSUAMT00000025808.1">
    <property type="protein sequence ID" value="ENSUAMP00000023101.1"/>
    <property type="gene ID" value="ENSUAMG00000018119.1"/>
</dbReference>
<dbReference type="GeneTree" id="ENSGT00910000147876"/>
<proteinExistence type="predicted"/>
<evidence type="ECO:0000313" key="2">
    <source>
        <dbReference type="Proteomes" id="UP000291022"/>
    </source>
</evidence>
<keyword evidence="2" id="KW-1185">Reference proteome</keyword>
<accession>A0A452RUK0</accession>
<name>A0A452RUK0_URSAM</name>
<dbReference type="OMA" id="EEECLYG"/>
<organism evidence="1 2">
    <name type="scientific">Ursus americanus</name>
    <name type="common">American black bear</name>
    <name type="synonym">Euarctos americanus</name>
    <dbReference type="NCBI Taxonomy" id="9643"/>
    <lineage>
        <taxon>Eukaryota</taxon>
        <taxon>Metazoa</taxon>
        <taxon>Chordata</taxon>
        <taxon>Craniata</taxon>
        <taxon>Vertebrata</taxon>
        <taxon>Euteleostomi</taxon>
        <taxon>Mammalia</taxon>
        <taxon>Eutheria</taxon>
        <taxon>Laurasiatheria</taxon>
        <taxon>Carnivora</taxon>
        <taxon>Caniformia</taxon>
        <taxon>Ursidae</taxon>
        <taxon>Ursus</taxon>
    </lineage>
</organism>
<dbReference type="Proteomes" id="UP000291022">
    <property type="component" value="Unassembled WGS sequence"/>
</dbReference>
<reference evidence="1" key="2">
    <citation type="submission" date="2025-08" db="UniProtKB">
        <authorList>
            <consortium name="Ensembl"/>
        </authorList>
    </citation>
    <scope>IDENTIFICATION</scope>
</reference>
<reference evidence="1" key="3">
    <citation type="submission" date="2025-09" db="UniProtKB">
        <authorList>
            <consortium name="Ensembl"/>
        </authorList>
    </citation>
    <scope>IDENTIFICATION</scope>
</reference>
<evidence type="ECO:0000313" key="1">
    <source>
        <dbReference type="Ensembl" id="ENSUAMP00000023101.1"/>
    </source>
</evidence>
<dbReference type="AlphaFoldDB" id="A0A452RUK0"/>
<protein>
    <submittedName>
        <fullName evidence="1">Uncharacterized protein</fullName>
    </submittedName>
</protein>
<sequence>MPQPVVFATKQNLLMDVAITVHIAKQSSVLVVEVECHYVQTRLCGYVICAENNKKSSLNQEHGFIIVDRIRHSNPIRRLCEDCGMRRHLRRRKQKCMSRPSSKDPQVTYLYLQWRKVDLMGSQDRILLKMGQE</sequence>